<evidence type="ECO:0000313" key="2">
    <source>
        <dbReference type="EMBL" id="KAI7841943.1"/>
    </source>
</evidence>
<evidence type="ECO:0000256" key="1">
    <source>
        <dbReference type="PROSITE-ProRule" id="PRU00023"/>
    </source>
</evidence>
<proteinExistence type="predicted"/>
<dbReference type="SUPFAM" id="SSF48403">
    <property type="entry name" value="Ankyrin repeat"/>
    <property type="match status" value="2"/>
</dbReference>
<dbReference type="InterPro" id="IPR036770">
    <property type="entry name" value="Ankyrin_rpt-contain_sf"/>
</dbReference>
<dbReference type="EMBL" id="JADXDR010000058">
    <property type="protein sequence ID" value="KAI7841943.1"/>
    <property type="molecule type" value="Genomic_DNA"/>
</dbReference>
<keyword evidence="3" id="KW-1185">Reference proteome</keyword>
<dbReference type="PROSITE" id="PS50088">
    <property type="entry name" value="ANK_REPEAT"/>
    <property type="match status" value="3"/>
</dbReference>
<dbReference type="SMART" id="SM00248">
    <property type="entry name" value="ANK"/>
    <property type="match status" value="6"/>
</dbReference>
<dbReference type="Proteomes" id="UP001205105">
    <property type="component" value="Unassembled WGS sequence"/>
</dbReference>
<feature type="repeat" description="ANK" evidence="1">
    <location>
        <begin position="116"/>
        <end position="148"/>
    </location>
</feature>
<dbReference type="Gene3D" id="1.25.40.20">
    <property type="entry name" value="Ankyrin repeat-containing domain"/>
    <property type="match status" value="2"/>
</dbReference>
<keyword evidence="1" id="KW-0040">ANK repeat</keyword>
<name>A0AAD5DT07_9CHLO</name>
<dbReference type="PANTHER" id="PTHR24183:SF1">
    <property type="entry name" value="FIBRONECTIN TYPE 3 AND ANKYRIN REPEAT DOMAINS PROTEIN 1"/>
    <property type="match status" value="1"/>
</dbReference>
<organism evidence="2 3">
    <name type="scientific">Chlorella ohadii</name>
    <dbReference type="NCBI Taxonomy" id="2649997"/>
    <lineage>
        <taxon>Eukaryota</taxon>
        <taxon>Viridiplantae</taxon>
        <taxon>Chlorophyta</taxon>
        <taxon>core chlorophytes</taxon>
        <taxon>Trebouxiophyceae</taxon>
        <taxon>Chlorellales</taxon>
        <taxon>Chlorellaceae</taxon>
        <taxon>Chlorella clade</taxon>
        <taxon>Chlorella</taxon>
    </lineage>
</organism>
<feature type="repeat" description="ANK" evidence="1">
    <location>
        <begin position="80"/>
        <end position="115"/>
    </location>
</feature>
<dbReference type="GO" id="GO:0005634">
    <property type="term" value="C:nucleus"/>
    <property type="evidence" value="ECO:0007669"/>
    <property type="project" value="TreeGrafter"/>
</dbReference>
<reference evidence="2" key="1">
    <citation type="submission" date="2020-11" db="EMBL/GenBank/DDBJ databases">
        <title>Chlorella ohadii genome sequencing and assembly.</title>
        <authorList>
            <person name="Murik O."/>
            <person name="Treves H."/>
            <person name="Kedem I."/>
            <person name="Shotland Y."/>
            <person name="Kaplan A."/>
        </authorList>
    </citation>
    <scope>NUCLEOTIDE SEQUENCE</scope>
    <source>
        <strain evidence="2">1</strain>
    </source>
</reference>
<protein>
    <submittedName>
        <fullName evidence="2">Uncharacterized protein</fullName>
    </submittedName>
</protein>
<dbReference type="PROSITE" id="PS50297">
    <property type="entry name" value="ANK_REP_REGION"/>
    <property type="match status" value="2"/>
</dbReference>
<dbReference type="InterPro" id="IPR002110">
    <property type="entry name" value="Ankyrin_rpt"/>
</dbReference>
<evidence type="ECO:0000313" key="3">
    <source>
        <dbReference type="Proteomes" id="UP001205105"/>
    </source>
</evidence>
<dbReference type="PRINTS" id="PR01415">
    <property type="entry name" value="ANKYRIN"/>
</dbReference>
<comment type="caution">
    <text evidence="2">The sequence shown here is derived from an EMBL/GenBank/DDBJ whole genome shotgun (WGS) entry which is preliminary data.</text>
</comment>
<feature type="repeat" description="ANK" evidence="1">
    <location>
        <begin position="193"/>
        <end position="225"/>
    </location>
</feature>
<accession>A0AAD5DT07</accession>
<dbReference type="PANTHER" id="PTHR24183">
    <property type="entry name" value="FIBRONECTIN TYPE 3 AND ANKYRIN REPEAT DOMAINS PROTEIN 1"/>
    <property type="match status" value="1"/>
</dbReference>
<sequence>MAPQSAAQAPDLKEQLIQAVQDGDWDRLSALLESRAGRQAAEALTGTEDALLPMAAAVGHPHVIERMLAAGFGVDDSTHYGITALWMAAFYGPPHALRCIDILLSKGANLNATSKESTTPLAMAAMKGHLDICRRLLAAGADVSVRTNLKGSALYLACQEGHPEVVQLLLDAEAVSALLAAGAGDQLEAQSQKGIRPLHCAASYLRPAVVAQLLQLGAQVNARDRQGTCMMAGCMGAFVLYLPGHALGRSPCLLSSLDHFREGKTPLMSAVNGLTLRLVDGIWMKGGLSMTEKREQVQAATASCEAVLDQLLGAGADPNTRVPVDRVSPLLFAAQGSPYGPYCGILRKLLAAGADLYATDAAGRSALDNARRAAMLSSQHRPALQLLEAAAR</sequence>
<dbReference type="Pfam" id="PF12796">
    <property type="entry name" value="Ank_2"/>
    <property type="match status" value="2"/>
</dbReference>
<gene>
    <name evidence="2" type="ORF">COHA_004470</name>
</gene>
<dbReference type="AlphaFoldDB" id="A0AAD5DT07"/>